<evidence type="ECO:0000256" key="16">
    <source>
        <dbReference type="HAMAP-Rule" id="MF_00404"/>
    </source>
</evidence>
<evidence type="ECO:0000313" key="19">
    <source>
        <dbReference type="Proteomes" id="UP000034228"/>
    </source>
</evidence>
<evidence type="ECO:0000256" key="13">
    <source>
        <dbReference type="ARBA" id="ARBA00023136"/>
    </source>
</evidence>
<keyword evidence="7 16" id="KW-1003">Cell membrane</keyword>
<evidence type="ECO:0000256" key="8">
    <source>
        <dbReference type="ARBA" id="ARBA00022692"/>
    </source>
</evidence>
<dbReference type="GO" id="GO:0005886">
    <property type="term" value="C:plasma membrane"/>
    <property type="evidence" value="ECO:0007669"/>
    <property type="project" value="UniProtKB-SubCell"/>
</dbReference>
<dbReference type="AlphaFoldDB" id="A0A0M2V8Y1"/>
<keyword evidence="6 16" id="KW-0813">Transport</keyword>
<dbReference type="HAMAP" id="MF_00404">
    <property type="entry name" value="OadG"/>
    <property type="match status" value="1"/>
</dbReference>
<organism evidence="18 19">
    <name type="scientific">Arsukibacterium ikkense</name>
    <dbReference type="NCBI Taxonomy" id="336831"/>
    <lineage>
        <taxon>Bacteria</taxon>
        <taxon>Pseudomonadati</taxon>
        <taxon>Pseudomonadota</taxon>
        <taxon>Gammaproteobacteria</taxon>
        <taxon>Chromatiales</taxon>
        <taxon>Chromatiaceae</taxon>
        <taxon>Arsukibacterium</taxon>
    </lineage>
</organism>
<keyword evidence="11 16" id="KW-0915">Sodium</keyword>
<dbReference type="Pfam" id="PF04277">
    <property type="entry name" value="OAD_gamma"/>
    <property type="match status" value="1"/>
</dbReference>
<dbReference type="GO" id="GO:0008948">
    <property type="term" value="F:oxaloacetate decarboxylase activity"/>
    <property type="evidence" value="ECO:0007669"/>
    <property type="project" value="UniProtKB-UniRule"/>
</dbReference>
<comment type="function">
    <text evidence="2 16 17">Catalyzes the decarboxylation of oxaloacetate coupled to Na(+) translocation.</text>
</comment>
<reference evidence="18 19" key="1">
    <citation type="submission" date="2015-03" db="EMBL/GenBank/DDBJ databases">
        <title>Draft genome sequences of two protease-producing strains of Arsukibacterium isolated from two cold and alkaline environments.</title>
        <authorList>
            <person name="Lylloff J.E."/>
            <person name="Skov L.B."/>
            <person name="Jepsen M."/>
            <person name="Hallin P.F."/>
            <person name="Sorensen S.J."/>
            <person name="Stougaard P."/>
            <person name="Glaring M.A."/>
        </authorList>
    </citation>
    <scope>NUCLEOTIDE SEQUENCE [LARGE SCALE GENOMIC DNA]</scope>
    <source>
        <strain evidence="18 19">GCM72</strain>
    </source>
</reference>
<dbReference type="EC" id="7.2.4.2" evidence="16"/>
<dbReference type="STRING" id="336831.WG68_01280"/>
<comment type="subunit">
    <text evidence="5 16">Heterotrimer of an alpha, a beta and a gamma subunit.</text>
</comment>
<keyword evidence="12 16" id="KW-0406">Ion transport</keyword>
<evidence type="ECO:0000256" key="14">
    <source>
        <dbReference type="ARBA" id="ARBA00023201"/>
    </source>
</evidence>
<dbReference type="GO" id="GO:0015451">
    <property type="term" value="F:decarboxylation-driven active transmembrane transporter activity"/>
    <property type="evidence" value="ECO:0007669"/>
    <property type="project" value="UniProtKB-EC"/>
</dbReference>
<accession>A0A0M2V8Y1</accession>
<keyword evidence="13 16" id="KW-0472">Membrane</keyword>
<dbReference type="NCBIfam" id="NF003004">
    <property type="entry name" value="PRK03814.1"/>
    <property type="match status" value="1"/>
</dbReference>
<keyword evidence="19" id="KW-1185">Reference proteome</keyword>
<dbReference type="GO" id="GO:0036376">
    <property type="term" value="P:sodium ion export across plasma membrane"/>
    <property type="evidence" value="ECO:0007669"/>
    <property type="project" value="InterPro"/>
</dbReference>
<comment type="caution">
    <text evidence="18">The sequence shown here is derived from an EMBL/GenBank/DDBJ whole genome shotgun (WGS) entry which is preliminary data.</text>
</comment>
<evidence type="ECO:0000256" key="17">
    <source>
        <dbReference type="RuleBase" id="RU004278"/>
    </source>
</evidence>
<comment type="catalytic activity">
    <reaction evidence="15 16 17">
        <text>oxaloacetate + 2 Na(+)(in) + H(+) = pyruvate + 2 Na(+)(out) + CO2</text>
        <dbReference type="Rhea" id="RHEA:57724"/>
        <dbReference type="ChEBI" id="CHEBI:15361"/>
        <dbReference type="ChEBI" id="CHEBI:15378"/>
        <dbReference type="ChEBI" id="CHEBI:16452"/>
        <dbReference type="ChEBI" id="CHEBI:16526"/>
        <dbReference type="ChEBI" id="CHEBI:29101"/>
        <dbReference type="EC" id="7.2.4.2"/>
    </reaction>
</comment>
<name>A0A0M2V8Y1_9GAMM</name>
<comment type="cofactor">
    <cofactor evidence="1 16 17">
        <name>Na(+)</name>
        <dbReference type="ChEBI" id="CHEBI:29101"/>
    </cofactor>
</comment>
<gene>
    <name evidence="16" type="primary">oadG</name>
    <name evidence="18" type="ORF">WG68_01280</name>
</gene>
<evidence type="ECO:0000256" key="11">
    <source>
        <dbReference type="ARBA" id="ARBA00023053"/>
    </source>
</evidence>
<evidence type="ECO:0000256" key="3">
    <source>
        <dbReference type="ARBA" id="ARBA00004162"/>
    </source>
</evidence>
<evidence type="ECO:0000256" key="10">
    <source>
        <dbReference type="ARBA" id="ARBA00022989"/>
    </source>
</evidence>
<evidence type="ECO:0000256" key="7">
    <source>
        <dbReference type="ARBA" id="ARBA00022475"/>
    </source>
</evidence>
<keyword evidence="10 16" id="KW-1133">Transmembrane helix</keyword>
<evidence type="ECO:0000313" key="18">
    <source>
        <dbReference type="EMBL" id="KKO47302.1"/>
    </source>
</evidence>
<evidence type="ECO:0000256" key="2">
    <source>
        <dbReference type="ARBA" id="ARBA00003002"/>
    </source>
</evidence>
<keyword evidence="14 16" id="KW-0739">Sodium transport</keyword>
<evidence type="ECO:0000256" key="4">
    <source>
        <dbReference type="ARBA" id="ARBA00005844"/>
    </source>
</evidence>
<evidence type="ECO:0000256" key="6">
    <source>
        <dbReference type="ARBA" id="ARBA00022448"/>
    </source>
</evidence>
<sequence length="80" mass="8821">MITDLLLEAANLMLIGMATVFIFLLLLVLLMTLMSKVLRRFTPVKLADKVIKSDVNNTGVSPAIVAAISAAVHQYRQQHK</sequence>
<dbReference type="Proteomes" id="UP000034228">
    <property type="component" value="Unassembled WGS sequence"/>
</dbReference>
<dbReference type="InterPro" id="IPR005899">
    <property type="entry name" value="Na_pump_deCOase"/>
</dbReference>
<proteinExistence type="inferred from homology"/>
<dbReference type="EMBL" id="LAHO01000001">
    <property type="protein sequence ID" value="KKO47302.1"/>
    <property type="molecule type" value="Genomic_DNA"/>
</dbReference>
<keyword evidence="9 16" id="KW-1278">Translocase</keyword>
<evidence type="ECO:0000256" key="9">
    <source>
        <dbReference type="ARBA" id="ARBA00022967"/>
    </source>
</evidence>
<evidence type="ECO:0000256" key="1">
    <source>
        <dbReference type="ARBA" id="ARBA00001959"/>
    </source>
</evidence>
<comment type="similarity">
    <text evidence="4 16 17">Belongs to the OadG family.</text>
</comment>
<feature type="transmembrane region" description="Helical" evidence="16 17">
    <location>
        <begin position="12"/>
        <end position="33"/>
    </location>
</feature>
<protein>
    <recommendedName>
        <fullName evidence="16">Probable oxaloacetate decarboxylase gamma chain</fullName>
        <ecNumber evidence="16">7.2.4.2</ecNumber>
    </recommendedName>
</protein>
<dbReference type="RefSeq" id="WP_046555831.1">
    <property type="nucleotide sequence ID" value="NZ_LAHO01000001.1"/>
</dbReference>
<comment type="subcellular location">
    <subcellularLocation>
        <location evidence="3 16 17">Cell membrane</location>
        <topology evidence="3 16 17">Single-pass membrane protein</topology>
    </subcellularLocation>
</comment>
<dbReference type="InterPro" id="IPR023424">
    <property type="entry name" value="OadG"/>
</dbReference>
<evidence type="ECO:0000256" key="5">
    <source>
        <dbReference type="ARBA" id="ARBA00011869"/>
    </source>
</evidence>
<keyword evidence="8 16" id="KW-0812">Transmembrane</keyword>
<dbReference type="NCBIfam" id="TIGR01195">
    <property type="entry name" value="oadG_fam"/>
    <property type="match status" value="1"/>
</dbReference>
<evidence type="ECO:0000256" key="15">
    <source>
        <dbReference type="ARBA" id="ARBA00048176"/>
    </source>
</evidence>
<evidence type="ECO:0000256" key="12">
    <source>
        <dbReference type="ARBA" id="ARBA00023065"/>
    </source>
</evidence>
<dbReference type="GO" id="GO:0015081">
    <property type="term" value="F:sodium ion transmembrane transporter activity"/>
    <property type="evidence" value="ECO:0007669"/>
    <property type="project" value="UniProtKB-UniRule"/>
</dbReference>